<dbReference type="RefSeq" id="WP_154592610.1">
    <property type="nucleotide sequence ID" value="NZ_WLVL01000018.1"/>
</dbReference>
<keyword evidence="1 2" id="KW-0238">DNA-binding</keyword>
<evidence type="ECO:0000313" key="5">
    <source>
        <dbReference type="Proteomes" id="UP000431092"/>
    </source>
</evidence>
<dbReference type="PANTHER" id="PTHR10302">
    <property type="entry name" value="SINGLE-STRANDED DNA-BINDING PROTEIN"/>
    <property type="match status" value="1"/>
</dbReference>
<name>A0A6I3IF13_9MICO</name>
<dbReference type="PANTHER" id="PTHR10302:SF27">
    <property type="entry name" value="SINGLE-STRANDED DNA-BINDING PROTEIN"/>
    <property type="match status" value="1"/>
</dbReference>
<comment type="caution">
    <text evidence="4">The sequence shown here is derived from an EMBL/GenBank/DDBJ whole genome shotgun (WGS) entry which is preliminary data.</text>
</comment>
<dbReference type="InterPro" id="IPR012340">
    <property type="entry name" value="NA-bd_OB-fold"/>
</dbReference>
<organism evidence="4 5">
    <name type="scientific">Arsenicicoccus cauae</name>
    <dbReference type="NCBI Taxonomy" id="2663847"/>
    <lineage>
        <taxon>Bacteria</taxon>
        <taxon>Bacillati</taxon>
        <taxon>Actinomycetota</taxon>
        <taxon>Actinomycetes</taxon>
        <taxon>Micrococcales</taxon>
        <taxon>Intrasporangiaceae</taxon>
        <taxon>Arsenicicoccus</taxon>
    </lineage>
</organism>
<comment type="caution">
    <text evidence="2">Lacks conserved residue(s) required for the propagation of feature annotation.</text>
</comment>
<protein>
    <recommendedName>
        <fullName evidence="2 3">Single-stranded DNA-binding protein</fullName>
        <shortName evidence="2">SSB</shortName>
    </recommendedName>
</protein>
<evidence type="ECO:0000256" key="2">
    <source>
        <dbReference type="HAMAP-Rule" id="MF_00984"/>
    </source>
</evidence>
<dbReference type="GO" id="GO:0003697">
    <property type="term" value="F:single-stranded DNA binding"/>
    <property type="evidence" value="ECO:0007669"/>
    <property type="project" value="UniProtKB-UniRule"/>
</dbReference>
<keyword evidence="5" id="KW-1185">Reference proteome</keyword>
<dbReference type="InterPro" id="IPR000424">
    <property type="entry name" value="Primosome_PriB/ssb"/>
</dbReference>
<evidence type="ECO:0000313" key="4">
    <source>
        <dbReference type="EMBL" id="MTB71273.1"/>
    </source>
</evidence>
<dbReference type="CDD" id="cd04496">
    <property type="entry name" value="SSB_OBF"/>
    <property type="match status" value="1"/>
</dbReference>
<dbReference type="GO" id="GO:0009295">
    <property type="term" value="C:nucleoid"/>
    <property type="evidence" value="ECO:0007669"/>
    <property type="project" value="TreeGrafter"/>
</dbReference>
<evidence type="ECO:0000256" key="3">
    <source>
        <dbReference type="RuleBase" id="RU000524"/>
    </source>
</evidence>
<dbReference type="Proteomes" id="UP000431092">
    <property type="component" value="Unassembled WGS sequence"/>
</dbReference>
<accession>A0A6I3IF13</accession>
<proteinExistence type="inferred from homology"/>
<dbReference type="AlphaFoldDB" id="A0A6I3IF13"/>
<dbReference type="GO" id="GO:0006260">
    <property type="term" value="P:DNA replication"/>
    <property type="evidence" value="ECO:0007669"/>
    <property type="project" value="InterPro"/>
</dbReference>
<gene>
    <name evidence="4" type="primary">ssb</name>
    <name evidence="4" type="ORF">GGG17_04655</name>
</gene>
<dbReference type="Gene3D" id="2.40.50.140">
    <property type="entry name" value="Nucleic acid-binding proteins"/>
    <property type="match status" value="1"/>
</dbReference>
<dbReference type="InterPro" id="IPR011344">
    <property type="entry name" value="ssDNA-bd"/>
</dbReference>
<comment type="subunit">
    <text evidence="2">Homotetramer.</text>
</comment>
<dbReference type="EMBL" id="WLVL01000018">
    <property type="protein sequence ID" value="MTB71273.1"/>
    <property type="molecule type" value="Genomic_DNA"/>
</dbReference>
<dbReference type="SUPFAM" id="SSF50249">
    <property type="entry name" value="Nucleic acid-binding proteins"/>
    <property type="match status" value="1"/>
</dbReference>
<dbReference type="NCBIfam" id="TIGR00621">
    <property type="entry name" value="ssb"/>
    <property type="match status" value="1"/>
</dbReference>
<dbReference type="PROSITE" id="PS50935">
    <property type="entry name" value="SSB"/>
    <property type="match status" value="1"/>
</dbReference>
<evidence type="ECO:0000256" key="1">
    <source>
        <dbReference type="ARBA" id="ARBA00023125"/>
    </source>
</evidence>
<dbReference type="Pfam" id="PF00436">
    <property type="entry name" value="SSB"/>
    <property type="match status" value="1"/>
</dbReference>
<sequence length="202" mass="21599">MHETMITVTGNLCADPELRFTQGGDVFAAFRIACTERKRNREGGWGDGHTNFVRVTAFRSLGQNCAASLKQGTRVIVRGRLRVTDWEQGERRGTNVEIDAHAVGPDLTFAFADVTKGVHSSTSDRMADPEVAAANDRGALPDGVVTYGLPETEPGAAPHADGIHGDVVHGGDGIHGDVDVDVDDDYDVDADGVVTEREPAFL</sequence>
<dbReference type="HAMAP" id="MF_00984">
    <property type="entry name" value="SSB"/>
    <property type="match status" value="1"/>
</dbReference>
<reference evidence="4 5" key="1">
    <citation type="submission" date="2019-11" db="EMBL/GenBank/DDBJ databases">
        <title>Whole genome sequencing identifies a novel species of the genus Arsenicicoccus isolated from human blood.</title>
        <authorList>
            <person name="Jeong J.H."/>
            <person name="Kweon O.J."/>
            <person name="Kim H.R."/>
            <person name="Kim T.-H."/>
            <person name="Ha S.-M."/>
            <person name="Lee M.-K."/>
        </authorList>
    </citation>
    <scope>NUCLEOTIDE SEQUENCE [LARGE SCALE GENOMIC DNA]</scope>
    <source>
        <strain evidence="4 5">MKL-02</strain>
    </source>
</reference>